<organism evidence="1 2">
    <name type="scientific">Linum tenue</name>
    <dbReference type="NCBI Taxonomy" id="586396"/>
    <lineage>
        <taxon>Eukaryota</taxon>
        <taxon>Viridiplantae</taxon>
        <taxon>Streptophyta</taxon>
        <taxon>Embryophyta</taxon>
        <taxon>Tracheophyta</taxon>
        <taxon>Spermatophyta</taxon>
        <taxon>Magnoliopsida</taxon>
        <taxon>eudicotyledons</taxon>
        <taxon>Gunneridae</taxon>
        <taxon>Pentapetalae</taxon>
        <taxon>rosids</taxon>
        <taxon>fabids</taxon>
        <taxon>Malpighiales</taxon>
        <taxon>Linaceae</taxon>
        <taxon>Linum</taxon>
    </lineage>
</organism>
<accession>A0AAV0PRL1</accession>
<gene>
    <name evidence="1" type="ORF">LITE_LOCUS39388</name>
</gene>
<proteinExistence type="predicted"/>
<name>A0AAV0PRL1_9ROSI</name>
<dbReference type="AlphaFoldDB" id="A0AAV0PRL1"/>
<comment type="caution">
    <text evidence="1">The sequence shown here is derived from an EMBL/GenBank/DDBJ whole genome shotgun (WGS) entry which is preliminary data.</text>
</comment>
<dbReference type="EMBL" id="CAMGYJ010000009">
    <property type="protein sequence ID" value="CAI0472793.1"/>
    <property type="molecule type" value="Genomic_DNA"/>
</dbReference>
<protein>
    <submittedName>
        <fullName evidence="1">Uncharacterized protein</fullName>
    </submittedName>
</protein>
<sequence>MQLTQVIYKFTYTSIQMPPTLLHFQWHKNHVPKYGFQELCCPH</sequence>
<evidence type="ECO:0000313" key="2">
    <source>
        <dbReference type="Proteomes" id="UP001154282"/>
    </source>
</evidence>
<evidence type="ECO:0000313" key="1">
    <source>
        <dbReference type="EMBL" id="CAI0472793.1"/>
    </source>
</evidence>
<dbReference type="Proteomes" id="UP001154282">
    <property type="component" value="Unassembled WGS sequence"/>
</dbReference>
<keyword evidence="2" id="KW-1185">Reference proteome</keyword>
<reference evidence="1" key="1">
    <citation type="submission" date="2022-08" db="EMBL/GenBank/DDBJ databases">
        <authorList>
            <person name="Gutierrez-Valencia J."/>
        </authorList>
    </citation>
    <scope>NUCLEOTIDE SEQUENCE</scope>
</reference>